<keyword evidence="2" id="KW-1185">Reference proteome</keyword>
<comment type="caution">
    <text evidence="1">The sequence shown here is derived from an EMBL/GenBank/DDBJ whole genome shotgun (WGS) entry which is preliminary data.</text>
</comment>
<protein>
    <submittedName>
        <fullName evidence="1">Uncharacterized protein</fullName>
    </submittedName>
</protein>
<organism evidence="1 2">
    <name type="scientific">Pleuronectes platessa</name>
    <name type="common">European plaice</name>
    <dbReference type="NCBI Taxonomy" id="8262"/>
    <lineage>
        <taxon>Eukaryota</taxon>
        <taxon>Metazoa</taxon>
        <taxon>Chordata</taxon>
        <taxon>Craniata</taxon>
        <taxon>Vertebrata</taxon>
        <taxon>Euteleostomi</taxon>
        <taxon>Actinopterygii</taxon>
        <taxon>Neopterygii</taxon>
        <taxon>Teleostei</taxon>
        <taxon>Neoteleostei</taxon>
        <taxon>Acanthomorphata</taxon>
        <taxon>Carangaria</taxon>
        <taxon>Pleuronectiformes</taxon>
        <taxon>Pleuronectoidei</taxon>
        <taxon>Pleuronectidae</taxon>
        <taxon>Pleuronectes</taxon>
    </lineage>
</organism>
<proteinExistence type="predicted"/>
<reference evidence="1" key="1">
    <citation type="submission" date="2020-03" db="EMBL/GenBank/DDBJ databases">
        <authorList>
            <person name="Weist P."/>
        </authorList>
    </citation>
    <scope>NUCLEOTIDE SEQUENCE</scope>
</reference>
<accession>A0A9N7UMB6</accession>
<sequence>MRSQEARPLSGRRPAHLSVWSSSGAAIICHGPPVPRRSDSVGAAAWYSATVASEVWLVADSRCRFSSRVAVSSRLPHVIQVCMNEPDETRRTWRTRCLQVSRLKNRCNKTTWSRSLELMRGEAAVHPPAGDTALVHLPRINVRSLFLHRSRNLKLQHAQLTSASSANSIRTTSREKAIIINTD</sequence>
<evidence type="ECO:0000313" key="1">
    <source>
        <dbReference type="EMBL" id="CAB1435006.1"/>
    </source>
</evidence>
<dbReference type="Proteomes" id="UP001153269">
    <property type="component" value="Unassembled WGS sequence"/>
</dbReference>
<dbReference type="AlphaFoldDB" id="A0A9N7UMB6"/>
<name>A0A9N7UMB6_PLEPL</name>
<dbReference type="EMBL" id="CADEAL010001723">
    <property type="protein sequence ID" value="CAB1435006.1"/>
    <property type="molecule type" value="Genomic_DNA"/>
</dbReference>
<gene>
    <name evidence="1" type="ORF">PLEPLA_LOCUS23104</name>
</gene>
<evidence type="ECO:0000313" key="2">
    <source>
        <dbReference type="Proteomes" id="UP001153269"/>
    </source>
</evidence>